<dbReference type="SUPFAM" id="SSF51182">
    <property type="entry name" value="RmlC-like cupins"/>
    <property type="match status" value="1"/>
</dbReference>
<dbReference type="eggNOG" id="COG1917">
    <property type="taxonomic scope" value="Bacteria"/>
</dbReference>
<gene>
    <name evidence="2" type="ordered locus">HTH_1240</name>
</gene>
<evidence type="ECO:0000313" key="2">
    <source>
        <dbReference type="EMBL" id="BAI69694.1"/>
    </source>
</evidence>
<dbReference type="EMBL" id="AP011112">
    <property type="protein sequence ID" value="BAI69694.1"/>
    <property type="molecule type" value="Genomic_DNA"/>
</dbReference>
<dbReference type="PANTHER" id="PTHR37694:SF1">
    <property type="entry name" value="SLR8022 PROTEIN"/>
    <property type="match status" value="1"/>
</dbReference>
<dbReference type="Proteomes" id="UP000002574">
    <property type="component" value="Chromosome"/>
</dbReference>
<dbReference type="KEGG" id="hte:Hydth_1232"/>
<sequence>MKVNLLKVPFDESRTRHTLAYDSKEARLVVFSMPPGSEVPPHTSPSRVLLYCAKGSGEFLKGKDWIAVEEGDVVACEPLEPHGMKASTPMIVVATIAPAP</sequence>
<dbReference type="RefSeq" id="WP_012963874.1">
    <property type="nucleotide sequence ID" value="NC_013799.1"/>
</dbReference>
<dbReference type="InterPro" id="IPR011051">
    <property type="entry name" value="RmlC_Cupin_sf"/>
</dbReference>
<protein>
    <recommendedName>
        <fullName evidence="1">Cupin type-2 domain-containing protein</fullName>
    </recommendedName>
</protein>
<name>D3DIP2_HYDTT</name>
<organism evidence="2 3">
    <name type="scientific">Hydrogenobacter thermophilus (strain DSM 6534 / IAM 12695 / TK-6)</name>
    <dbReference type="NCBI Taxonomy" id="608538"/>
    <lineage>
        <taxon>Bacteria</taxon>
        <taxon>Pseudomonadati</taxon>
        <taxon>Aquificota</taxon>
        <taxon>Aquificia</taxon>
        <taxon>Aquificales</taxon>
        <taxon>Aquificaceae</taxon>
        <taxon>Hydrogenobacter</taxon>
    </lineage>
</organism>
<dbReference type="KEGG" id="hth:HTH_1240"/>
<dbReference type="Pfam" id="PF07883">
    <property type="entry name" value="Cupin_2"/>
    <property type="match status" value="1"/>
</dbReference>
<dbReference type="STRING" id="608538.HTH_1240"/>
<dbReference type="AlphaFoldDB" id="D3DIP2"/>
<dbReference type="PANTHER" id="PTHR37694">
    <property type="entry name" value="SLR8022 PROTEIN"/>
    <property type="match status" value="1"/>
</dbReference>
<proteinExistence type="predicted"/>
<evidence type="ECO:0000259" key="1">
    <source>
        <dbReference type="Pfam" id="PF07883"/>
    </source>
</evidence>
<dbReference type="InterPro" id="IPR014710">
    <property type="entry name" value="RmlC-like_jellyroll"/>
</dbReference>
<dbReference type="InterPro" id="IPR013096">
    <property type="entry name" value="Cupin_2"/>
</dbReference>
<reference evidence="2 3" key="1">
    <citation type="journal article" date="2010" name="J. Bacteriol.">
        <title>Complete genome sequence of the thermophilic, obligately chemolithoautotrophic hydrogen-oxidizing bacterium Hydrogenobacter thermophilus TK-6.</title>
        <authorList>
            <person name="Arai H."/>
            <person name="Kanbe H."/>
            <person name="Ishii M."/>
            <person name="Igarashi Y."/>
        </authorList>
    </citation>
    <scope>NUCLEOTIDE SEQUENCE [LARGE SCALE GENOMIC DNA]</scope>
    <source>
        <strain evidence="3">DSM 6534 / IAM 12695 / TK-6 [Tokyo]</strain>
    </source>
</reference>
<evidence type="ECO:0000313" key="3">
    <source>
        <dbReference type="Proteomes" id="UP000002574"/>
    </source>
</evidence>
<dbReference type="OrthoDB" id="15355at2"/>
<dbReference type="Gene3D" id="2.60.120.10">
    <property type="entry name" value="Jelly Rolls"/>
    <property type="match status" value="1"/>
</dbReference>
<accession>D3DIP2</accession>
<keyword evidence="3" id="KW-1185">Reference proteome</keyword>
<feature type="domain" description="Cupin type-2" evidence="1">
    <location>
        <begin position="30"/>
        <end position="93"/>
    </location>
</feature>